<dbReference type="EMBL" id="PEDL01000041">
    <property type="protein sequence ID" value="PHV69228.1"/>
    <property type="molecule type" value="Genomic_DNA"/>
</dbReference>
<keyword evidence="2" id="KW-1185">Reference proteome</keyword>
<name>A0AC61D7F1_9FIRM</name>
<gene>
    <name evidence="1" type="ORF">CS063_16945</name>
</gene>
<comment type="caution">
    <text evidence="1">The sequence shown here is derived from an EMBL/GenBank/DDBJ whole genome shotgun (WGS) entry which is preliminary data.</text>
</comment>
<proteinExistence type="predicted"/>
<dbReference type="Proteomes" id="UP000224460">
    <property type="component" value="Unassembled WGS sequence"/>
</dbReference>
<evidence type="ECO:0000313" key="1">
    <source>
        <dbReference type="EMBL" id="PHV69228.1"/>
    </source>
</evidence>
<evidence type="ECO:0000313" key="2">
    <source>
        <dbReference type="Proteomes" id="UP000224460"/>
    </source>
</evidence>
<accession>A0AC61D7F1</accession>
<protein>
    <submittedName>
        <fullName evidence="1">Uncharacterized protein</fullName>
    </submittedName>
</protein>
<organism evidence="1 2">
    <name type="scientific">Sporanaerobium hydrogeniformans</name>
    <dbReference type="NCBI Taxonomy" id="3072179"/>
    <lineage>
        <taxon>Bacteria</taxon>
        <taxon>Bacillati</taxon>
        <taxon>Bacillota</taxon>
        <taxon>Clostridia</taxon>
        <taxon>Lachnospirales</taxon>
        <taxon>Lachnospiraceae</taxon>
        <taxon>Sporanaerobium</taxon>
    </lineage>
</organism>
<reference evidence="1" key="1">
    <citation type="submission" date="2017-10" db="EMBL/GenBank/DDBJ databases">
        <title>Genome sequence of cellulolytic Lachnospiraceae bacterium XHS1971 isolated from hotspring sediment.</title>
        <authorList>
            <person name="Vasudevan G."/>
            <person name="Joshi A.J."/>
            <person name="Hivarkar S."/>
            <person name="Lanjekar V.B."/>
            <person name="Dhakephalkar P.K."/>
            <person name="Dagar S."/>
        </authorList>
    </citation>
    <scope>NUCLEOTIDE SEQUENCE</scope>
    <source>
        <strain evidence="1">XHS1971</strain>
    </source>
</reference>
<sequence length="68" mass="7538">MTIVNPHGESYRVPLERAGAFKVENMGISIGITGAMVDKLGRYEDTGLTPEEIKRIIVENGKLHKKID</sequence>